<feature type="region of interest" description="Disordered" evidence="3">
    <location>
        <begin position="286"/>
        <end position="338"/>
    </location>
</feature>
<dbReference type="PANTHER" id="PTHR21501:SF4">
    <property type="entry name" value="PROTEIN FAM161B"/>
    <property type="match status" value="1"/>
</dbReference>
<keyword evidence="5" id="KW-1185">Reference proteome</keyword>
<protein>
    <submittedName>
        <fullName evidence="4">Uncharacterized protein</fullName>
    </submittedName>
</protein>
<name>A0AAV7AN57_ENGPU</name>
<dbReference type="GO" id="GO:0044782">
    <property type="term" value="P:cilium organization"/>
    <property type="evidence" value="ECO:0007669"/>
    <property type="project" value="TreeGrafter"/>
</dbReference>
<dbReference type="EMBL" id="WNYA01000007">
    <property type="protein sequence ID" value="KAG8562180.1"/>
    <property type="molecule type" value="Genomic_DNA"/>
</dbReference>
<feature type="region of interest" description="Disordered" evidence="3">
    <location>
        <begin position="220"/>
        <end position="244"/>
    </location>
</feature>
<feature type="compositionally biased region" description="Basic and acidic residues" evidence="3">
    <location>
        <begin position="174"/>
        <end position="183"/>
    </location>
</feature>
<feature type="region of interest" description="Disordered" evidence="3">
    <location>
        <begin position="164"/>
        <end position="193"/>
    </location>
</feature>
<dbReference type="GO" id="GO:0005929">
    <property type="term" value="C:cilium"/>
    <property type="evidence" value="ECO:0007669"/>
    <property type="project" value="TreeGrafter"/>
</dbReference>
<dbReference type="PANTHER" id="PTHR21501">
    <property type="entry name" value="PROTEIN FAM-161"/>
    <property type="match status" value="1"/>
</dbReference>
<dbReference type="InterPro" id="IPR019579">
    <property type="entry name" value="FAM161A/B"/>
</dbReference>
<dbReference type="AlphaFoldDB" id="A0AAV7AN57"/>
<evidence type="ECO:0000256" key="3">
    <source>
        <dbReference type="SAM" id="MobiDB-lite"/>
    </source>
</evidence>
<sequence length="494" mass="57538">MVWDEETDGGIATKDLIDKDVLEMLQGLKTRNNLVLQELTSLYETWRGPSGERSLHLERKASKPKVNVSTKGPEFTVPQPFQMMLREAEKRQNLKGNAWGDLKDEPNVDDEECLKKFRAQPVPAHVFLPLYNEIMEQNETRRQTGIQKRKKHLMSMQKPFHLTVQDRSQQVERPVSDPSDHKKVASKQRSIPKSVLDPTVSDRLREAEILRKINSHLRAKDLQESSSAPIPLSRNIRDPNSRTSLKTKEQHLGFLQQDLTFKPRINQYAPDFETLHRNFQKLSLRNQATQEPTETKPFNLRTTRLSSKRRSKKDDKQETLQETPPRKSLSHLSSLSPNTLPVYITDSTKRREVAIRSSLEDKDNQIIEKEKWLRKHHQKSMKIQNSLSRRAKALDPHKPLAASNKETVRQKQEADRRRMLEYKKELKEMMSRVNTRAFLFEQVAKGCVIKNMERRYTETLEHAGLNDDFVQQKGRTSSDLSEFHDSEDIDEEAQ</sequence>
<evidence type="ECO:0000256" key="2">
    <source>
        <dbReference type="ARBA" id="ARBA00023054"/>
    </source>
</evidence>
<comment type="caution">
    <text evidence="4">The sequence shown here is derived from an EMBL/GenBank/DDBJ whole genome shotgun (WGS) entry which is preliminary data.</text>
</comment>
<evidence type="ECO:0000313" key="4">
    <source>
        <dbReference type="EMBL" id="KAG8562180.1"/>
    </source>
</evidence>
<accession>A0AAV7AN57</accession>
<dbReference type="Proteomes" id="UP000824782">
    <property type="component" value="Unassembled WGS sequence"/>
</dbReference>
<evidence type="ECO:0000256" key="1">
    <source>
        <dbReference type="ARBA" id="ARBA00006663"/>
    </source>
</evidence>
<reference evidence="4" key="1">
    <citation type="thesis" date="2020" institute="ProQuest LLC" country="789 East Eisenhower Parkway, Ann Arbor, MI, USA">
        <title>Comparative Genomics and Chromosome Evolution.</title>
        <authorList>
            <person name="Mudd A.B."/>
        </authorList>
    </citation>
    <scope>NUCLEOTIDE SEQUENCE</scope>
    <source>
        <strain evidence="4">237g6f4</strain>
        <tissue evidence="4">Blood</tissue>
    </source>
</reference>
<dbReference type="GO" id="GO:0005856">
    <property type="term" value="C:cytoskeleton"/>
    <property type="evidence" value="ECO:0007669"/>
    <property type="project" value="UniProtKB-ARBA"/>
</dbReference>
<organism evidence="4 5">
    <name type="scientific">Engystomops pustulosus</name>
    <name type="common">Tungara frog</name>
    <name type="synonym">Physalaemus pustulosus</name>
    <dbReference type="NCBI Taxonomy" id="76066"/>
    <lineage>
        <taxon>Eukaryota</taxon>
        <taxon>Metazoa</taxon>
        <taxon>Chordata</taxon>
        <taxon>Craniata</taxon>
        <taxon>Vertebrata</taxon>
        <taxon>Euteleostomi</taxon>
        <taxon>Amphibia</taxon>
        <taxon>Batrachia</taxon>
        <taxon>Anura</taxon>
        <taxon>Neobatrachia</taxon>
        <taxon>Hyloidea</taxon>
        <taxon>Leptodactylidae</taxon>
        <taxon>Leiuperinae</taxon>
        <taxon>Engystomops</taxon>
    </lineage>
</organism>
<keyword evidence="2" id="KW-0175">Coiled coil</keyword>
<evidence type="ECO:0000313" key="5">
    <source>
        <dbReference type="Proteomes" id="UP000824782"/>
    </source>
</evidence>
<comment type="similarity">
    <text evidence="1">Belongs to the FAM161 family.</text>
</comment>
<dbReference type="Pfam" id="PF10595">
    <property type="entry name" value="FAM161A_B"/>
    <property type="match status" value="1"/>
</dbReference>
<feature type="compositionally biased region" description="Basic and acidic residues" evidence="3">
    <location>
        <begin position="235"/>
        <end position="244"/>
    </location>
</feature>
<gene>
    <name evidence="4" type="ORF">GDO81_015611</name>
</gene>
<feature type="region of interest" description="Disordered" evidence="3">
    <location>
        <begin position="471"/>
        <end position="494"/>
    </location>
</feature>
<proteinExistence type="inferred from homology"/>
<dbReference type="InterPro" id="IPR051655">
    <property type="entry name" value="FAM161"/>
</dbReference>